<proteinExistence type="predicted"/>
<dbReference type="EMBL" id="DUJP01000024">
    <property type="protein sequence ID" value="HII46855.1"/>
    <property type="molecule type" value="Genomic_DNA"/>
</dbReference>
<evidence type="ECO:0000256" key="2">
    <source>
        <dbReference type="ARBA" id="ARBA00022475"/>
    </source>
</evidence>
<dbReference type="Gene3D" id="3.90.550.10">
    <property type="entry name" value="Spore Coat Polysaccharide Biosynthesis Protein SpsA, Chain A"/>
    <property type="match status" value="1"/>
</dbReference>
<evidence type="ECO:0000313" key="8">
    <source>
        <dbReference type="EMBL" id="HII46855.1"/>
    </source>
</evidence>
<accession>A0A832WGV4</accession>
<keyword evidence="6" id="KW-1133">Transmembrane helix</keyword>
<dbReference type="AlphaFoldDB" id="A0A832WGV4"/>
<dbReference type="PANTHER" id="PTHR43646:SF2">
    <property type="entry name" value="GLYCOSYLTRANSFERASE 2-LIKE DOMAIN-CONTAINING PROTEIN"/>
    <property type="match status" value="1"/>
</dbReference>
<dbReference type="Pfam" id="PF00535">
    <property type="entry name" value="Glycos_transf_2"/>
    <property type="match status" value="1"/>
</dbReference>
<reference evidence="8" key="1">
    <citation type="journal article" date="2020" name="bioRxiv">
        <title>A rank-normalized archaeal taxonomy based on genome phylogeny resolves widespread incomplete and uneven classifications.</title>
        <authorList>
            <person name="Rinke C."/>
            <person name="Chuvochina M."/>
            <person name="Mussig A.J."/>
            <person name="Chaumeil P.-A."/>
            <person name="Waite D.W."/>
            <person name="Whitman W.B."/>
            <person name="Parks D.H."/>
            <person name="Hugenholtz P."/>
        </authorList>
    </citation>
    <scope>NUCLEOTIDE SEQUENCE</scope>
    <source>
        <strain evidence="8">UBA8839</strain>
    </source>
</reference>
<dbReference type="SUPFAM" id="SSF53448">
    <property type="entry name" value="Nucleotide-diphospho-sugar transferases"/>
    <property type="match status" value="1"/>
</dbReference>
<dbReference type="GO" id="GO:0016757">
    <property type="term" value="F:glycosyltransferase activity"/>
    <property type="evidence" value="ECO:0007669"/>
    <property type="project" value="UniProtKB-KW"/>
</dbReference>
<name>A0A832WGV4_9CREN</name>
<keyword evidence="2" id="KW-1003">Cell membrane</keyword>
<feature type="domain" description="Glycosyltransferase 2-like" evidence="7">
    <location>
        <begin position="7"/>
        <end position="116"/>
    </location>
</feature>
<comment type="subcellular location">
    <subcellularLocation>
        <location evidence="1">Cell membrane</location>
    </subcellularLocation>
</comment>
<keyword evidence="6" id="KW-0812">Transmembrane</keyword>
<feature type="transmembrane region" description="Helical" evidence="6">
    <location>
        <begin position="243"/>
        <end position="265"/>
    </location>
</feature>
<dbReference type="RefSeq" id="WP_281071016.1">
    <property type="nucleotide sequence ID" value="NZ_DUJP01000024.1"/>
</dbReference>
<comment type="caution">
    <text evidence="8">The sequence shown here is derived from an EMBL/GenBank/DDBJ whole genome shotgun (WGS) entry which is preliminary data.</text>
</comment>
<protein>
    <submittedName>
        <fullName evidence="8">Glycosyltransferase</fullName>
    </submittedName>
</protein>
<dbReference type="Proteomes" id="UP000651120">
    <property type="component" value="Unassembled WGS sequence"/>
</dbReference>
<evidence type="ECO:0000256" key="6">
    <source>
        <dbReference type="SAM" id="Phobius"/>
    </source>
</evidence>
<organism evidence="8 9">
    <name type="scientific">Pyrobaculum aerophilum</name>
    <dbReference type="NCBI Taxonomy" id="13773"/>
    <lineage>
        <taxon>Archaea</taxon>
        <taxon>Thermoproteota</taxon>
        <taxon>Thermoprotei</taxon>
        <taxon>Thermoproteales</taxon>
        <taxon>Thermoproteaceae</taxon>
        <taxon>Pyrobaculum</taxon>
    </lineage>
</organism>
<dbReference type="PANTHER" id="PTHR43646">
    <property type="entry name" value="GLYCOSYLTRANSFERASE"/>
    <property type="match status" value="1"/>
</dbReference>
<evidence type="ECO:0000256" key="5">
    <source>
        <dbReference type="ARBA" id="ARBA00023136"/>
    </source>
</evidence>
<evidence type="ECO:0000256" key="3">
    <source>
        <dbReference type="ARBA" id="ARBA00022676"/>
    </source>
</evidence>
<dbReference type="InterPro" id="IPR001173">
    <property type="entry name" value="Glyco_trans_2-like"/>
</dbReference>
<sequence>MAQRLVSVIIPTKNSSKTLPITLKSLGGQTYRNIEIVVVDNYSRDTTVEIALKYGARVYRWGPERSAQMNFGARASKGDILYFTNSDFWIHPRVVEDCVEKINEGFDAVVVPNISNPRVGLVARARYFVRLSYLYSGVYEAARCMTRDLFFKVGGFDERLYSNEEYDLHQRIIRSGARVGYIKSFEIHIDEYTFRDLVVKSLYYGGNAINYFRKWRNPMHMTPVRPAFFRKGFLSFLGRRWPIGIYLILLFKLVQFGMAGLGTLLPMSVNPYDKV</sequence>
<dbReference type="InterPro" id="IPR029044">
    <property type="entry name" value="Nucleotide-diphossugar_trans"/>
</dbReference>
<evidence type="ECO:0000259" key="7">
    <source>
        <dbReference type="Pfam" id="PF00535"/>
    </source>
</evidence>
<keyword evidence="4 8" id="KW-0808">Transferase</keyword>
<gene>
    <name evidence="8" type="ORF">HA333_05240</name>
</gene>
<dbReference type="GO" id="GO:0005886">
    <property type="term" value="C:plasma membrane"/>
    <property type="evidence" value="ECO:0007669"/>
    <property type="project" value="UniProtKB-SubCell"/>
</dbReference>
<evidence type="ECO:0000256" key="4">
    <source>
        <dbReference type="ARBA" id="ARBA00022679"/>
    </source>
</evidence>
<evidence type="ECO:0000313" key="9">
    <source>
        <dbReference type="Proteomes" id="UP000651120"/>
    </source>
</evidence>
<keyword evidence="3" id="KW-0328">Glycosyltransferase</keyword>
<evidence type="ECO:0000256" key="1">
    <source>
        <dbReference type="ARBA" id="ARBA00004236"/>
    </source>
</evidence>
<keyword evidence="5 6" id="KW-0472">Membrane</keyword>